<dbReference type="Pfam" id="PF01061">
    <property type="entry name" value="ABC2_membrane"/>
    <property type="match status" value="1"/>
</dbReference>
<evidence type="ECO:0000259" key="10">
    <source>
        <dbReference type="PROSITE" id="PS50893"/>
    </source>
</evidence>
<keyword evidence="6" id="KW-0067">ATP-binding</keyword>
<dbReference type="PANTHER" id="PTHR48041:SF139">
    <property type="entry name" value="PROTEIN SCARLET"/>
    <property type="match status" value="1"/>
</dbReference>
<dbReference type="KEGG" id="apln:108732492"/>
<evidence type="ECO:0000256" key="6">
    <source>
        <dbReference type="ARBA" id="ARBA00022840"/>
    </source>
</evidence>
<evidence type="ECO:0000256" key="3">
    <source>
        <dbReference type="ARBA" id="ARBA00022448"/>
    </source>
</evidence>
<evidence type="ECO:0000256" key="7">
    <source>
        <dbReference type="ARBA" id="ARBA00022989"/>
    </source>
</evidence>
<protein>
    <submittedName>
        <fullName evidence="12 13">Protein scarlet isoform X1</fullName>
    </submittedName>
</protein>
<gene>
    <name evidence="12 13" type="primary">LOC108732492</name>
</gene>
<dbReference type="Pfam" id="PF19055">
    <property type="entry name" value="ABC2_membrane_7"/>
    <property type="match status" value="1"/>
</dbReference>
<keyword evidence="11" id="KW-1185">Reference proteome</keyword>
<keyword evidence="3" id="KW-0813">Transport</keyword>
<feature type="transmembrane region" description="Helical" evidence="9">
    <location>
        <begin position="605"/>
        <end position="624"/>
    </location>
</feature>
<feature type="transmembrane region" description="Helical" evidence="9">
    <location>
        <begin position="488"/>
        <end position="511"/>
    </location>
</feature>
<keyword evidence="4 9" id="KW-0812">Transmembrane</keyword>
<feature type="transmembrane region" description="Helical" evidence="9">
    <location>
        <begin position="517"/>
        <end position="538"/>
    </location>
</feature>
<keyword evidence="7 9" id="KW-1133">Transmembrane helix</keyword>
<dbReference type="PANTHER" id="PTHR48041">
    <property type="entry name" value="ABC TRANSPORTER G FAMILY MEMBER 28"/>
    <property type="match status" value="1"/>
</dbReference>
<dbReference type="InterPro" id="IPR017871">
    <property type="entry name" value="ABC_transporter-like_CS"/>
</dbReference>
<dbReference type="SMART" id="SM00382">
    <property type="entry name" value="AAA"/>
    <property type="match status" value="1"/>
</dbReference>
<evidence type="ECO:0000313" key="11">
    <source>
        <dbReference type="Proteomes" id="UP000192223"/>
    </source>
</evidence>
<dbReference type="InterPro" id="IPR003439">
    <property type="entry name" value="ABC_transporter-like_ATP-bd"/>
</dbReference>
<dbReference type="InterPro" id="IPR027417">
    <property type="entry name" value="P-loop_NTPase"/>
</dbReference>
<dbReference type="GO" id="GO:0140359">
    <property type="term" value="F:ABC-type transporter activity"/>
    <property type="evidence" value="ECO:0007669"/>
    <property type="project" value="InterPro"/>
</dbReference>
<reference evidence="12 13" key="1">
    <citation type="submission" date="2025-04" db="UniProtKB">
        <authorList>
            <consortium name="RefSeq"/>
        </authorList>
    </citation>
    <scope>IDENTIFICATION</scope>
    <source>
        <tissue evidence="12 13">Entire body</tissue>
    </source>
</reference>
<evidence type="ECO:0000313" key="13">
    <source>
        <dbReference type="RefSeq" id="XP_018318842.1"/>
    </source>
</evidence>
<evidence type="ECO:0000256" key="4">
    <source>
        <dbReference type="ARBA" id="ARBA00022692"/>
    </source>
</evidence>
<feature type="domain" description="ABC transporter" evidence="10">
    <location>
        <begin position="37"/>
        <end position="278"/>
    </location>
</feature>
<evidence type="ECO:0000256" key="9">
    <source>
        <dbReference type="SAM" id="Phobius"/>
    </source>
</evidence>
<sequence length="629" mass="71011">MEDQRSSSHSDGSATESSPLFGRSYTYWSPVEEGVTLSWRDLSVYVLLKQKGQPYKRIINNVSGAVRAGSLVALMGSSGAGKTSLMTALAYRTADHTVVEGDVLVNGQPMGDYMRDISGFMHQVDLFIDHLTVSEHLHIMARLRLDRRTTSQERKQRVLEIMRNLSLLKCRRSKISTISGGEKKRLSFASELLTDPPLLFCDEPTTGLDSYSAQKLIAMMNLMASSGKTIVCTIHQPSSQIFKMFSQVILLASGRLAYMGATSNAAEFFESLGYRIPANYNPADFYIRTLAVLPVSEDSCKQAIKTICDHFAVSDFAKEIDVIVQYEFHMARTMQIPTLFTKSRSFRKGPFCWTKLTWLTYRYLLEIVRKPTTHLLRILHKMGLAVVIALCFVGTINLNQGGIQATQGILFTLVTENTFTPMYSVLEMFPLDRLLFLREYKSGLYSPWTYYMSKLLAMLPGLIMDPILFVSVAYTIAGLRQDLHSFSLTLLVTIITMNVATACGLMFSNAFESVPSAFSVLVPFDYILMITSGIFIKLSTLPVILSWTKYISWLMYSMESLSIIQWNGVHNISCEYINPEIPCTTEGREVLDKLSFSQNNLLRDIISMIVICIVFHLLALFFLWKRIRK</sequence>
<organism evidence="11 13">
    <name type="scientific">Agrilus planipennis</name>
    <name type="common">Emerald ash borer</name>
    <name type="synonym">Agrilus marcopoli</name>
    <dbReference type="NCBI Taxonomy" id="224129"/>
    <lineage>
        <taxon>Eukaryota</taxon>
        <taxon>Metazoa</taxon>
        <taxon>Ecdysozoa</taxon>
        <taxon>Arthropoda</taxon>
        <taxon>Hexapoda</taxon>
        <taxon>Insecta</taxon>
        <taxon>Pterygota</taxon>
        <taxon>Neoptera</taxon>
        <taxon>Endopterygota</taxon>
        <taxon>Coleoptera</taxon>
        <taxon>Polyphaga</taxon>
        <taxon>Elateriformia</taxon>
        <taxon>Buprestoidea</taxon>
        <taxon>Buprestidae</taxon>
        <taxon>Agrilinae</taxon>
        <taxon>Agrilus</taxon>
    </lineage>
</organism>
<dbReference type="GeneID" id="108732492"/>
<dbReference type="RefSeq" id="XP_018318842.1">
    <property type="nucleotide sequence ID" value="XM_018463340.2"/>
</dbReference>
<accession>A0A1W4WEG5</accession>
<feature type="transmembrane region" description="Helical" evidence="9">
    <location>
        <begin position="378"/>
        <end position="398"/>
    </location>
</feature>
<dbReference type="Pfam" id="PF00005">
    <property type="entry name" value="ABC_tran"/>
    <property type="match status" value="1"/>
</dbReference>
<dbReference type="Gene3D" id="3.40.50.300">
    <property type="entry name" value="P-loop containing nucleotide triphosphate hydrolases"/>
    <property type="match status" value="1"/>
</dbReference>
<dbReference type="CTD" id="20837"/>
<comment type="similarity">
    <text evidence="2">Belongs to the ABC transporter superfamily. ABCG family. Eye pigment precursor importer (TC 3.A.1.204) subfamily.</text>
</comment>
<dbReference type="GO" id="GO:0030659">
    <property type="term" value="C:cytoplasmic vesicle membrane"/>
    <property type="evidence" value="ECO:0007669"/>
    <property type="project" value="TreeGrafter"/>
</dbReference>
<dbReference type="AlphaFoldDB" id="A0A1W4WEG5"/>
<name>A0A1W4WEG5_AGRPL</name>
<keyword evidence="5" id="KW-0547">Nucleotide-binding</keyword>
<dbReference type="SUPFAM" id="SSF52540">
    <property type="entry name" value="P-loop containing nucleoside triphosphate hydrolases"/>
    <property type="match status" value="1"/>
</dbReference>
<dbReference type="PROSITE" id="PS00211">
    <property type="entry name" value="ABC_TRANSPORTER_1"/>
    <property type="match status" value="1"/>
</dbReference>
<comment type="subcellular location">
    <subcellularLocation>
        <location evidence="1">Membrane</location>
        <topology evidence="1">Multi-pass membrane protein</topology>
    </subcellularLocation>
</comment>
<dbReference type="InterPro" id="IPR013525">
    <property type="entry name" value="ABC2_TM"/>
</dbReference>
<dbReference type="GO" id="GO:0005524">
    <property type="term" value="F:ATP binding"/>
    <property type="evidence" value="ECO:0007669"/>
    <property type="project" value="UniProtKB-KW"/>
</dbReference>
<dbReference type="PROSITE" id="PS50893">
    <property type="entry name" value="ABC_TRANSPORTER_2"/>
    <property type="match status" value="1"/>
</dbReference>
<dbReference type="InterPro" id="IPR043926">
    <property type="entry name" value="ABCG_dom"/>
</dbReference>
<keyword evidence="8 9" id="KW-0472">Membrane</keyword>
<dbReference type="RefSeq" id="XP_018318841.1">
    <property type="nucleotide sequence ID" value="XM_018463339.2"/>
</dbReference>
<dbReference type="InterPro" id="IPR003593">
    <property type="entry name" value="AAA+_ATPase"/>
</dbReference>
<dbReference type="OrthoDB" id="66620at2759"/>
<evidence type="ECO:0000256" key="2">
    <source>
        <dbReference type="ARBA" id="ARBA00005814"/>
    </source>
</evidence>
<proteinExistence type="inferred from homology"/>
<dbReference type="GO" id="GO:0005886">
    <property type="term" value="C:plasma membrane"/>
    <property type="evidence" value="ECO:0007669"/>
    <property type="project" value="TreeGrafter"/>
</dbReference>
<evidence type="ECO:0000313" key="12">
    <source>
        <dbReference type="RefSeq" id="XP_018318841.1"/>
    </source>
</evidence>
<evidence type="ECO:0000256" key="8">
    <source>
        <dbReference type="ARBA" id="ARBA00023136"/>
    </source>
</evidence>
<dbReference type="Proteomes" id="UP000192223">
    <property type="component" value="Unplaced"/>
</dbReference>
<dbReference type="InterPro" id="IPR050352">
    <property type="entry name" value="ABCG_transporters"/>
</dbReference>
<feature type="transmembrane region" description="Helical" evidence="9">
    <location>
        <begin position="451"/>
        <end position="476"/>
    </location>
</feature>
<evidence type="ECO:0000256" key="5">
    <source>
        <dbReference type="ARBA" id="ARBA00022741"/>
    </source>
</evidence>
<dbReference type="GO" id="GO:0016887">
    <property type="term" value="F:ATP hydrolysis activity"/>
    <property type="evidence" value="ECO:0007669"/>
    <property type="project" value="InterPro"/>
</dbReference>
<evidence type="ECO:0000256" key="1">
    <source>
        <dbReference type="ARBA" id="ARBA00004141"/>
    </source>
</evidence>
<dbReference type="STRING" id="224129.A0A1W4WEG5"/>